<gene>
    <name evidence="2" type="ORF">E2C01_037274</name>
</gene>
<dbReference type="EMBL" id="VSRR010005916">
    <property type="protein sequence ID" value="MPC43624.1"/>
    <property type="molecule type" value="Genomic_DNA"/>
</dbReference>
<dbReference type="AlphaFoldDB" id="A0A5B7FGN0"/>
<name>A0A5B7FGN0_PORTR</name>
<feature type="region of interest" description="Disordered" evidence="1">
    <location>
        <begin position="67"/>
        <end position="88"/>
    </location>
</feature>
<dbReference type="Proteomes" id="UP000324222">
    <property type="component" value="Unassembled WGS sequence"/>
</dbReference>
<reference evidence="2 3" key="1">
    <citation type="submission" date="2019-05" db="EMBL/GenBank/DDBJ databases">
        <title>Another draft genome of Portunus trituberculatus and its Hox gene families provides insights of decapod evolution.</title>
        <authorList>
            <person name="Jeong J.-H."/>
            <person name="Song I."/>
            <person name="Kim S."/>
            <person name="Choi T."/>
            <person name="Kim D."/>
            <person name="Ryu S."/>
            <person name="Kim W."/>
        </authorList>
    </citation>
    <scope>NUCLEOTIDE SEQUENCE [LARGE SCALE GENOMIC DNA]</scope>
    <source>
        <tissue evidence="2">Muscle</tissue>
    </source>
</reference>
<proteinExistence type="predicted"/>
<accession>A0A5B7FGN0</accession>
<evidence type="ECO:0000313" key="2">
    <source>
        <dbReference type="EMBL" id="MPC43624.1"/>
    </source>
</evidence>
<keyword evidence="3" id="KW-1185">Reference proteome</keyword>
<comment type="caution">
    <text evidence="2">The sequence shown here is derived from an EMBL/GenBank/DDBJ whole genome shotgun (WGS) entry which is preliminary data.</text>
</comment>
<evidence type="ECO:0000256" key="1">
    <source>
        <dbReference type="SAM" id="MobiDB-lite"/>
    </source>
</evidence>
<organism evidence="2 3">
    <name type="scientific">Portunus trituberculatus</name>
    <name type="common">Swimming crab</name>
    <name type="synonym">Neptunus trituberculatus</name>
    <dbReference type="NCBI Taxonomy" id="210409"/>
    <lineage>
        <taxon>Eukaryota</taxon>
        <taxon>Metazoa</taxon>
        <taxon>Ecdysozoa</taxon>
        <taxon>Arthropoda</taxon>
        <taxon>Crustacea</taxon>
        <taxon>Multicrustacea</taxon>
        <taxon>Malacostraca</taxon>
        <taxon>Eumalacostraca</taxon>
        <taxon>Eucarida</taxon>
        <taxon>Decapoda</taxon>
        <taxon>Pleocyemata</taxon>
        <taxon>Brachyura</taxon>
        <taxon>Eubrachyura</taxon>
        <taxon>Portunoidea</taxon>
        <taxon>Portunidae</taxon>
        <taxon>Portuninae</taxon>
        <taxon>Portunus</taxon>
    </lineage>
</organism>
<protein>
    <submittedName>
        <fullName evidence="2">Uncharacterized protein</fullName>
    </submittedName>
</protein>
<evidence type="ECO:0000313" key="3">
    <source>
        <dbReference type="Proteomes" id="UP000324222"/>
    </source>
</evidence>
<sequence length="88" mass="9199">MVSRPGEEIRTDVKYAAKPKITVASEAGGWEPPVASPRPYHHQTQDRSAHVIMLPRLPYVEVEAGGKAKTGASCGGGSGSLSGEDPAD</sequence>